<sequence length="123" mass="14732">YRQTPRRGVRLMMELISPQSRVQIPVIELKVAYHRVQLVQRDSIHEIRAQHTYFKSYLEVNWGQIKFMLDDAEMKLGLPSKIPIPYIERGVIDHLLHEPYVIRFYCEIDKNVFILIPKERMVV</sequence>
<gene>
    <name evidence="1" type="ORF">OFUS_LOCUS16706</name>
</gene>
<evidence type="ECO:0000313" key="2">
    <source>
        <dbReference type="Proteomes" id="UP000749559"/>
    </source>
</evidence>
<feature type="non-terminal residue" evidence="1">
    <location>
        <position position="1"/>
    </location>
</feature>
<keyword evidence="2" id="KW-1185">Reference proteome</keyword>
<reference evidence="1" key="1">
    <citation type="submission" date="2022-03" db="EMBL/GenBank/DDBJ databases">
        <authorList>
            <person name="Martin C."/>
        </authorList>
    </citation>
    <scope>NUCLEOTIDE SEQUENCE</scope>
</reference>
<organism evidence="1 2">
    <name type="scientific">Owenia fusiformis</name>
    <name type="common">Polychaete worm</name>
    <dbReference type="NCBI Taxonomy" id="6347"/>
    <lineage>
        <taxon>Eukaryota</taxon>
        <taxon>Metazoa</taxon>
        <taxon>Spiralia</taxon>
        <taxon>Lophotrochozoa</taxon>
        <taxon>Annelida</taxon>
        <taxon>Polychaeta</taxon>
        <taxon>Sedentaria</taxon>
        <taxon>Canalipalpata</taxon>
        <taxon>Sabellida</taxon>
        <taxon>Oweniida</taxon>
        <taxon>Oweniidae</taxon>
        <taxon>Owenia</taxon>
    </lineage>
</organism>
<name>A0A8J1XY31_OWEFU</name>
<dbReference type="Proteomes" id="UP000749559">
    <property type="component" value="Unassembled WGS sequence"/>
</dbReference>
<protein>
    <submittedName>
        <fullName evidence="1">Uncharacterized protein</fullName>
    </submittedName>
</protein>
<comment type="caution">
    <text evidence="1">The sequence shown here is derived from an EMBL/GenBank/DDBJ whole genome shotgun (WGS) entry which is preliminary data.</text>
</comment>
<dbReference type="EMBL" id="CAIIXF020000008">
    <property type="protein sequence ID" value="CAH1791649.1"/>
    <property type="molecule type" value="Genomic_DNA"/>
</dbReference>
<evidence type="ECO:0000313" key="1">
    <source>
        <dbReference type="EMBL" id="CAH1791649.1"/>
    </source>
</evidence>
<dbReference type="AlphaFoldDB" id="A0A8J1XY31"/>
<proteinExistence type="predicted"/>
<accession>A0A8J1XY31</accession>